<proteinExistence type="predicted"/>
<dbReference type="RefSeq" id="WP_037045117.1">
    <property type="nucleotide sequence ID" value="NZ_JAMOHU010000027.1"/>
</dbReference>
<sequence length="141" mass="15758">MRGFLLVLLLSSLAGCSLWLPKPDPAQAWIELTPHGETRLQALAVDGRALDDDRYFQVMPGSRTLEMRYRFEVDGDDIGPGSAPLPRDCRLTLAYDRFAAGSHYRLVAGGYGFRPWAKLYDQHQYLLARAEEQGCGDLAGR</sequence>
<dbReference type="PROSITE" id="PS51257">
    <property type="entry name" value="PROKAR_LIPOPROTEIN"/>
    <property type="match status" value="1"/>
</dbReference>
<organism evidence="1 2">
    <name type="scientific">Stutzerimonas stutzeri</name>
    <name type="common">Pseudomonas stutzeri</name>
    <dbReference type="NCBI Taxonomy" id="316"/>
    <lineage>
        <taxon>Bacteria</taxon>
        <taxon>Pseudomonadati</taxon>
        <taxon>Pseudomonadota</taxon>
        <taxon>Gammaproteobacteria</taxon>
        <taxon>Pseudomonadales</taxon>
        <taxon>Pseudomonadaceae</taxon>
        <taxon>Stutzerimonas</taxon>
    </lineage>
</organism>
<evidence type="ECO:0000313" key="1">
    <source>
        <dbReference type="EMBL" id="PNG11563.1"/>
    </source>
</evidence>
<dbReference type="Proteomes" id="UP000236023">
    <property type="component" value="Unassembled WGS sequence"/>
</dbReference>
<name>A0A2N8T9X9_STUST</name>
<evidence type="ECO:0000313" key="2">
    <source>
        <dbReference type="Proteomes" id="UP000236023"/>
    </source>
</evidence>
<protein>
    <recommendedName>
        <fullName evidence="3">Lipoprotein</fullName>
    </recommendedName>
</protein>
<gene>
    <name evidence="1" type="ORF">CXK94_02990</name>
</gene>
<accession>A0A2N8T9X9</accession>
<dbReference type="AlphaFoldDB" id="A0A2N8T9X9"/>
<reference evidence="1 2" key="1">
    <citation type="submission" date="2018-01" db="EMBL/GenBank/DDBJ databases">
        <title>Denitrification phenotypes of diverse strains of Pseudomonas stutzeri.</title>
        <authorList>
            <person name="Milligan D.A."/>
            <person name="Bergaust L."/>
            <person name="Bakken L.R."/>
            <person name="Frostegard A."/>
        </authorList>
    </citation>
    <scope>NUCLEOTIDE SEQUENCE [LARGE SCALE GENOMIC DNA]</scope>
    <source>
        <strain evidence="1 2">24a75</strain>
    </source>
</reference>
<evidence type="ECO:0008006" key="3">
    <source>
        <dbReference type="Google" id="ProtNLM"/>
    </source>
</evidence>
<comment type="caution">
    <text evidence="1">The sequence shown here is derived from an EMBL/GenBank/DDBJ whole genome shotgun (WGS) entry which is preliminary data.</text>
</comment>
<dbReference type="EMBL" id="POUT01000001">
    <property type="protein sequence ID" value="PNG11563.1"/>
    <property type="molecule type" value="Genomic_DNA"/>
</dbReference>